<sequence>MKWALVTQPESMKRASEGTRHRWPSLYCPNGCLSSLSQTWQARREERVECWRALSVLPTQQPLSTMKAQVMFPVRRDQFPENLAMRCSSALVSITALLILNTVQCVDSRGSEICKS</sequence>
<dbReference type="Proteomes" id="UP001187415">
    <property type="component" value="Unassembled WGS sequence"/>
</dbReference>
<dbReference type="EMBL" id="JAUPFM010000003">
    <property type="protein sequence ID" value="KAK2857070.1"/>
    <property type="molecule type" value="Genomic_DNA"/>
</dbReference>
<comment type="caution">
    <text evidence="1">The sequence shown here is derived from an EMBL/GenBank/DDBJ whole genome shotgun (WGS) entry which is preliminary data.</text>
</comment>
<gene>
    <name evidence="1" type="ORF">Q5P01_005805</name>
</gene>
<protein>
    <submittedName>
        <fullName evidence="1">Uncharacterized protein</fullName>
    </submittedName>
</protein>
<organism evidence="1 2">
    <name type="scientific">Channa striata</name>
    <name type="common">Snakehead murrel</name>
    <name type="synonym">Ophicephalus striatus</name>
    <dbReference type="NCBI Taxonomy" id="64152"/>
    <lineage>
        <taxon>Eukaryota</taxon>
        <taxon>Metazoa</taxon>
        <taxon>Chordata</taxon>
        <taxon>Craniata</taxon>
        <taxon>Vertebrata</taxon>
        <taxon>Euteleostomi</taxon>
        <taxon>Actinopterygii</taxon>
        <taxon>Neopterygii</taxon>
        <taxon>Teleostei</taxon>
        <taxon>Neoteleostei</taxon>
        <taxon>Acanthomorphata</taxon>
        <taxon>Anabantaria</taxon>
        <taxon>Anabantiformes</taxon>
        <taxon>Channoidei</taxon>
        <taxon>Channidae</taxon>
        <taxon>Channa</taxon>
    </lineage>
</organism>
<evidence type="ECO:0000313" key="2">
    <source>
        <dbReference type="Proteomes" id="UP001187415"/>
    </source>
</evidence>
<dbReference type="AlphaFoldDB" id="A0AA88NPZ3"/>
<name>A0AA88NPZ3_CHASR</name>
<keyword evidence="2" id="KW-1185">Reference proteome</keyword>
<accession>A0AA88NPZ3</accession>
<proteinExistence type="predicted"/>
<reference evidence="1" key="1">
    <citation type="submission" date="2023-07" db="EMBL/GenBank/DDBJ databases">
        <title>Chromosome-level Genome Assembly of Striped Snakehead (Channa striata).</title>
        <authorList>
            <person name="Liu H."/>
        </authorList>
    </citation>
    <scope>NUCLEOTIDE SEQUENCE</scope>
    <source>
        <strain evidence="1">Gz</strain>
        <tissue evidence="1">Muscle</tissue>
    </source>
</reference>
<evidence type="ECO:0000313" key="1">
    <source>
        <dbReference type="EMBL" id="KAK2857070.1"/>
    </source>
</evidence>